<dbReference type="AlphaFoldDB" id="A0A401FNZ4"/>
<dbReference type="Proteomes" id="UP000286974">
    <property type="component" value="Unassembled WGS sequence"/>
</dbReference>
<dbReference type="RefSeq" id="WP_125008844.1">
    <property type="nucleotide sequence ID" value="NZ_BEXA01000006.1"/>
</dbReference>
<reference evidence="2 3" key="1">
    <citation type="submission" date="2017-11" db="EMBL/GenBank/DDBJ databases">
        <title>Draft Genome Sequence of Lactobacillus curieae NBRC 111893 isolated from Koso, a Japanese sugar-Vegetable Fermented Beverage.</title>
        <authorList>
            <person name="Chiou T.Y."/>
            <person name="Oshima K."/>
            <person name="Suda W."/>
            <person name="Hattori M."/>
            <person name="Takahashi T."/>
        </authorList>
    </citation>
    <scope>NUCLEOTIDE SEQUENCE [LARGE SCALE GENOMIC DNA]</scope>
    <source>
        <strain evidence="2 3">NBRC111893</strain>
    </source>
</reference>
<dbReference type="OrthoDB" id="2990788at2"/>
<keyword evidence="1" id="KW-0963">Cytoplasm</keyword>
<keyword evidence="3" id="KW-1185">Reference proteome</keyword>
<dbReference type="EMBL" id="BEXA01000006">
    <property type="protein sequence ID" value="GAY74115.1"/>
    <property type="molecule type" value="Genomic_DNA"/>
</dbReference>
<dbReference type="Pfam" id="PF09902">
    <property type="entry name" value="DUF2129"/>
    <property type="match status" value="1"/>
</dbReference>
<gene>
    <name evidence="2" type="ORF">NBRC111893_2261</name>
</gene>
<name>A0A401FNZ4_9LACO</name>
<evidence type="ECO:0000256" key="1">
    <source>
        <dbReference type="ARBA" id="ARBA00022490"/>
    </source>
</evidence>
<evidence type="ECO:0008006" key="4">
    <source>
        <dbReference type="Google" id="ProtNLM"/>
    </source>
</evidence>
<accession>A0A401FNZ4</accession>
<evidence type="ECO:0000313" key="2">
    <source>
        <dbReference type="EMBL" id="GAY74115.1"/>
    </source>
</evidence>
<protein>
    <recommendedName>
        <fullName evidence="4">DUF2129 domain-containing protein</fullName>
    </recommendedName>
</protein>
<proteinExistence type="predicted"/>
<organism evidence="2 3">
    <name type="scientific">Lentilactobacillus kosonis</name>
    <dbReference type="NCBI Taxonomy" id="2810561"/>
    <lineage>
        <taxon>Bacteria</taxon>
        <taxon>Bacillati</taxon>
        <taxon>Bacillota</taxon>
        <taxon>Bacilli</taxon>
        <taxon>Lactobacillales</taxon>
        <taxon>Lactobacillaceae</taxon>
        <taxon>Lentilactobacillus</taxon>
    </lineage>
</organism>
<comment type="caution">
    <text evidence="2">The sequence shown here is derived from an EMBL/GenBank/DDBJ whole genome shotgun (WGS) entry which is preliminary data.</text>
</comment>
<dbReference type="InterPro" id="IPR016979">
    <property type="entry name" value="DUF2129"/>
</dbReference>
<sequence>MDFSLSNRVELIVYLHSPRQVRSLNTFGKVIYFSKRLRYALIYVDAEAKEEVIAKTKGETLR</sequence>
<evidence type="ECO:0000313" key="3">
    <source>
        <dbReference type="Proteomes" id="UP000286974"/>
    </source>
</evidence>